<dbReference type="GO" id="GO:0005886">
    <property type="term" value="C:plasma membrane"/>
    <property type="evidence" value="ECO:0007669"/>
    <property type="project" value="TreeGrafter"/>
</dbReference>
<keyword evidence="12" id="KW-1185">Reference proteome</keyword>
<gene>
    <name evidence="13" type="primary">LOC106153309</name>
</gene>
<keyword evidence="5" id="KW-0915">Sodium</keyword>
<evidence type="ECO:0000256" key="1">
    <source>
        <dbReference type="ARBA" id="ARBA00004141"/>
    </source>
</evidence>
<evidence type="ECO:0000256" key="10">
    <source>
        <dbReference type="SAM" id="Phobius"/>
    </source>
</evidence>
<proteinExistence type="inferred from homology"/>
<dbReference type="InParanoid" id="A0A2R2MRJ1"/>
<evidence type="ECO:0000256" key="6">
    <source>
        <dbReference type="ARBA" id="ARBA00023065"/>
    </source>
</evidence>
<dbReference type="RefSeq" id="XP_023932871.1">
    <property type="nucleotide sequence ID" value="XM_024077103.1"/>
</dbReference>
<feature type="transmembrane region" description="Helical" evidence="10">
    <location>
        <begin position="384"/>
        <end position="405"/>
    </location>
</feature>
<evidence type="ECO:0000313" key="13">
    <source>
        <dbReference type="RefSeq" id="XP_023932871.1"/>
    </source>
</evidence>
<keyword evidence="3 9" id="KW-0812">Transmembrane</keyword>
<keyword evidence="6 9" id="KW-0406">Ion transport</keyword>
<dbReference type="PRINTS" id="PR01084">
    <property type="entry name" value="NAHEXCHNGR"/>
</dbReference>
<feature type="transmembrane region" description="Helical" evidence="10">
    <location>
        <begin position="451"/>
        <end position="472"/>
    </location>
</feature>
<evidence type="ECO:0000256" key="4">
    <source>
        <dbReference type="ARBA" id="ARBA00022989"/>
    </source>
</evidence>
<evidence type="ECO:0000256" key="8">
    <source>
        <dbReference type="ARBA" id="ARBA00023201"/>
    </source>
</evidence>
<feature type="transmembrane region" description="Helical" evidence="10">
    <location>
        <begin position="54"/>
        <end position="73"/>
    </location>
</feature>
<keyword evidence="8 9" id="KW-0739">Sodium transport</keyword>
<evidence type="ECO:0000256" key="5">
    <source>
        <dbReference type="ARBA" id="ARBA00023053"/>
    </source>
</evidence>
<feature type="transmembrane region" description="Helical" evidence="10">
    <location>
        <begin position="362"/>
        <end position="378"/>
    </location>
</feature>
<dbReference type="KEGG" id="lak:106153309"/>
<sequence length="496" mass="55357">MTMEVLGQNKTHMGTFEGTCFKQRTMAGKWTVRCCVTVAAWTRRCFKVSRLRQPLLLLMLVIMSLLVPCYASQPDVVHYNKPGTEKDMHFWFHGNESKNSTHDRTHYPKVNWHEEGHGGIHVAAWNFQHVKAPLVIVMFTTVAALCKLGFHHANFLSSIVPESCLLIVLGTVLGGILTGAGADFFPTSLPPDVFFLYLLPPIILESAYSLYDRTFFDNVGTVMFYAVIGTVINCFLIGPTLYGLMSVGAMGDDFSVTFVQCLLFSALIVAVDPVAVLAIFQEIGVNQTLYFLVFGESLFNDAVTVVLYNTMKAFNAMPPEDINVGQVFLAVAAFFVVSLGGAVLGILFGALSSVITKYTEHVRVVEPLTILLLAYLSYLSAELFHFSGIIGICCCGLMQAHYAFNNISHKSLTTVTYFSKMLSTASDCMIFMFLGLTLVRPDHDWHTGFTLWTLFLCLVIRFMSVFGLTLIANKLYRLRKIELEEQFIMVRQSMIL</sequence>
<dbReference type="Proteomes" id="UP000085678">
    <property type="component" value="Unplaced"/>
</dbReference>
<dbReference type="Pfam" id="PF00999">
    <property type="entry name" value="Na_H_Exchanger"/>
    <property type="match status" value="1"/>
</dbReference>
<dbReference type="PANTHER" id="PTHR10110:SF126">
    <property type="entry name" value="NA(+)_H(+) EXCHANGER PROTEIN 7"/>
    <property type="match status" value="1"/>
</dbReference>
<reference evidence="13" key="1">
    <citation type="journal article" date="2015" name="Nat. Commun.">
        <title>The Lingula genome provides insights into brachiopod evolution and the origin of phosphate biomineralization.</title>
        <authorList>
            <person name="Luo Y.J."/>
            <person name="Takeuchi T."/>
            <person name="Koyanagi R."/>
            <person name="Yamada L."/>
            <person name="Kanda M."/>
            <person name="Khalturina M."/>
            <person name="Fujie M."/>
            <person name="Yamasaki S.I."/>
            <person name="Endo K."/>
            <person name="Satoh N."/>
        </authorList>
    </citation>
    <scope>NUCLEOTIDE SEQUENCE</scope>
</reference>
<dbReference type="GO" id="GO:0015385">
    <property type="term" value="F:sodium:proton antiporter activity"/>
    <property type="evidence" value="ECO:0007669"/>
    <property type="project" value="InterPro"/>
</dbReference>
<keyword evidence="9" id="KW-0050">Antiport</keyword>
<feature type="transmembrane region" description="Helical" evidence="10">
    <location>
        <begin position="223"/>
        <end position="245"/>
    </location>
</feature>
<evidence type="ECO:0000259" key="11">
    <source>
        <dbReference type="Pfam" id="PF00999"/>
    </source>
</evidence>
<organism evidence="12 13">
    <name type="scientific">Lingula anatina</name>
    <name type="common">Brachiopod</name>
    <name type="synonym">Lingula unguis</name>
    <dbReference type="NCBI Taxonomy" id="7574"/>
    <lineage>
        <taxon>Eukaryota</taxon>
        <taxon>Metazoa</taxon>
        <taxon>Spiralia</taxon>
        <taxon>Lophotrochozoa</taxon>
        <taxon>Brachiopoda</taxon>
        <taxon>Linguliformea</taxon>
        <taxon>Lingulata</taxon>
        <taxon>Lingulida</taxon>
        <taxon>Linguloidea</taxon>
        <taxon>Lingulidae</taxon>
        <taxon>Lingula</taxon>
    </lineage>
</organism>
<dbReference type="GO" id="GO:0015386">
    <property type="term" value="F:potassium:proton antiporter activity"/>
    <property type="evidence" value="ECO:0007669"/>
    <property type="project" value="TreeGrafter"/>
</dbReference>
<dbReference type="InterPro" id="IPR018422">
    <property type="entry name" value="Cation/H_exchanger_CPA1"/>
</dbReference>
<feature type="transmembrane region" description="Helical" evidence="10">
    <location>
        <begin position="289"/>
        <end position="308"/>
    </location>
</feature>
<feature type="transmembrane region" description="Helical" evidence="10">
    <location>
        <begin position="257"/>
        <end position="280"/>
    </location>
</feature>
<protein>
    <recommendedName>
        <fullName evidence="9">Sodium/hydrogen exchanger</fullName>
    </recommendedName>
</protein>
<dbReference type="GO" id="GO:0051453">
    <property type="term" value="P:regulation of intracellular pH"/>
    <property type="evidence" value="ECO:0007669"/>
    <property type="project" value="TreeGrafter"/>
</dbReference>
<evidence type="ECO:0000256" key="3">
    <source>
        <dbReference type="ARBA" id="ARBA00022692"/>
    </source>
</evidence>
<feature type="transmembrane region" description="Helical" evidence="10">
    <location>
        <begin position="417"/>
        <end position="439"/>
    </location>
</feature>
<keyword evidence="4 10" id="KW-1133">Transmembrane helix</keyword>
<evidence type="ECO:0000256" key="9">
    <source>
        <dbReference type="RuleBase" id="RU003722"/>
    </source>
</evidence>
<evidence type="ECO:0000256" key="7">
    <source>
        <dbReference type="ARBA" id="ARBA00023136"/>
    </source>
</evidence>
<dbReference type="InterPro" id="IPR004709">
    <property type="entry name" value="NaH_exchanger"/>
</dbReference>
<dbReference type="Gene3D" id="6.10.140.1330">
    <property type="match status" value="1"/>
</dbReference>
<feature type="transmembrane region" description="Helical" evidence="10">
    <location>
        <begin position="194"/>
        <end position="211"/>
    </location>
</feature>
<keyword evidence="7 10" id="KW-0472">Membrane</keyword>
<feature type="transmembrane region" description="Helical" evidence="10">
    <location>
        <begin position="328"/>
        <end position="350"/>
    </location>
</feature>
<evidence type="ECO:0000256" key="2">
    <source>
        <dbReference type="ARBA" id="ARBA00022448"/>
    </source>
</evidence>
<name>A0A2R2MRJ1_LINAN</name>
<feature type="domain" description="Cation/H+ exchanger transmembrane" evidence="11">
    <location>
        <begin position="142"/>
        <end position="490"/>
    </location>
</feature>
<reference evidence="13" key="2">
    <citation type="submission" date="2025-08" db="UniProtKB">
        <authorList>
            <consortium name="RefSeq"/>
        </authorList>
    </citation>
    <scope>IDENTIFICATION</scope>
</reference>
<dbReference type="PANTHER" id="PTHR10110">
    <property type="entry name" value="SODIUM/HYDROGEN EXCHANGER"/>
    <property type="match status" value="1"/>
</dbReference>
<keyword evidence="2 9" id="KW-0813">Transport</keyword>
<feature type="transmembrane region" description="Helical" evidence="10">
    <location>
        <begin position="132"/>
        <end position="150"/>
    </location>
</feature>
<dbReference type="GeneID" id="106153309"/>
<dbReference type="AlphaFoldDB" id="A0A2R2MRJ1"/>
<comment type="similarity">
    <text evidence="9">Belongs to the monovalent cation:proton antiporter 1 (CPA1) transporter (TC 2.A.36) family.</text>
</comment>
<dbReference type="NCBIfam" id="TIGR00840">
    <property type="entry name" value="b_cpa1"/>
    <property type="match status" value="1"/>
</dbReference>
<dbReference type="InterPro" id="IPR006153">
    <property type="entry name" value="Cation/H_exchanger_TM"/>
</dbReference>
<accession>A0A2R2MRJ1</accession>
<evidence type="ECO:0000313" key="12">
    <source>
        <dbReference type="Proteomes" id="UP000085678"/>
    </source>
</evidence>
<dbReference type="STRING" id="7574.A0A2R2MRJ1"/>
<dbReference type="GO" id="GO:0098719">
    <property type="term" value="P:sodium ion import across plasma membrane"/>
    <property type="evidence" value="ECO:0007669"/>
    <property type="project" value="TreeGrafter"/>
</dbReference>
<dbReference type="OrthoDB" id="196264at2759"/>
<feature type="transmembrane region" description="Helical" evidence="10">
    <location>
        <begin position="162"/>
        <end position="182"/>
    </location>
</feature>
<comment type="subcellular location">
    <subcellularLocation>
        <location evidence="1">Membrane</location>
        <topology evidence="1">Multi-pass membrane protein</topology>
    </subcellularLocation>
</comment>